<feature type="binding site" evidence="3">
    <location>
        <position position="262"/>
    </location>
    <ligand>
        <name>Zn(2+)</name>
        <dbReference type="ChEBI" id="CHEBI:29105"/>
    </ligand>
</feature>
<dbReference type="GO" id="GO:0042274">
    <property type="term" value="P:ribosomal small subunit biogenesis"/>
    <property type="evidence" value="ECO:0007669"/>
    <property type="project" value="UniProtKB-UniRule"/>
</dbReference>
<feature type="binding site" evidence="3">
    <location>
        <position position="275"/>
    </location>
    <ligand>
        <name>Zn(2+)</name>
        <dbReference type="ChEBI" id="CHEBI:29105"/>
    </ligand>
</feature>
<keyword evidence="3" id="KW-0378">Hydrolase</keyword>
<dbReference type="NCBIfam" id="NF008931">
    <property type="entry name" value="PRK12288.1"/>
    <property type="match status" value="1"/>
</dbReference>
<keyword evidence="3" id="KW-0963">Cytoplasm</keyword>
<keyword evidence="1 3" id="KW-0547">Nucleotide-binding</keyword>
<dbReference type="NCBIfam" id="TIGR00157">
    <property type="entry name" value="ribosome small subunit-dependent GTPase A"/>
    <property type="match status" value="1"/>
</dbReference>
<dbReference type="InterPro" id="IPR010914">
    <property type="entry name" value="RsgA_GTPase_dom"/>
</dbReference>
<keyword evidence="3" id="KW-0690">Ribosome biogenesis</keyword>
<dbReference type="GO" id="GO:0003924">
    <property type="term" value="F:GTPase activity"/>
    <property type="evidence" value="ECO:0007669"/>
    <property type="project" value="UniProtKB-UniRule"/>
</dbReference>
<dbReference type="Pfam" id="PF03193">
    <property type="entry name" value="RsgA_GTPase"/>
    <property type="match status" value="1"/>
</dbReference>
<evidence type="ECO:0000313" key="6">
    <source>
        <dbReference type="EMBL" id="RDI39207.1"/>
    </source>
</evidence>
<dbReference type="SUPFAM" id="SSF50249">
    <property type="entry name" value="Nucleic acid-binding proteins"/>
    <property type="match status" value="1"/>
</dbReference>
<keyword evidence="2 3" id="KW-0342">GTP-binding</keyword>
<dbReference type="AlphaFoldDB" id="A0A370G5W9"/>
<keyword evidence="3" id="KW-0862">Zinc</keyword>
<dbReference type="Gene3D" id="1.10.40.50">
    <property type="entry name" value="Probable gtpase engc, domain 3"/>
    <property type="match status" value="1"/>
</dbReference>
<dbReference type="Gene3D" id="2.40.50.140">
    <property type="entry name" value="Nucleic acid-binding proteins"/>
    <property type="match status" value="1"/>
</dbReference>
<feature type="domain" description="EngC GTPase" evidence="4">
    <location>
        <begin position="88"/>
        <end position="236"/>
    </location>
</feature>
<feature type="binding site" evidence="3">
    <location>
        <position position="267"/>
    </location>
    <ligand>
        <name>Zn(2+)</name>
        <dbReference type="ChEBI" id="CHEBI:29105"/>
    </ligand>
</feature>
<dbReference type="Gene3D" id="3.40.50.300">
    <property type="entry name" value="P-loop containing nucleotide triphosphate hydrolases"/>
    <property type="match status" value="1"/>
</dbReference>
<organism evidence="6 7">
    <name type="scientific">Aquicella lusitana</name>
    <dbReference type="NCBI Taxonomy" id="254246"/>
    <lineage>
        <taxon>Bacteria</taxon>
        <taxon>Pseudomonadati</taxon>
        <taxon>Pseudomonadota</taxon>
        <taxon>Gammaproteobacteria</taxon>
        <taxon>Legionellales</taxon>
        <taxon>Coxiellaceae</taxon>
        <taxon>Aquicella</taxon>
    </lineage>
</organism>
<dbReference type="GO" id="GO:0046872">
    <property type="term" value="F:metal ion binding"/>
    <property type="evidence" value="ECO:0007669"/>
    <property type="project" value="UniProtKB-KW"/>
</dbReference>
<comment type="subcellular location">
    <subcellularLocation>
        <location evidence="3">Cytoplasm</location>
    </subcellularLocation>
</comment>
<dbReference type="SUPFAM" id="SSF52540">
    <property type="entry name" value="P-loop containing nucleoside triphosphate hydrolases"/>
    <property type="match status" value="1"/>
</dbReference>
<dbReference type="EC" id="3.6.1.-" evidence="3"/>
<evidence type="ECO:0000313" key="7">
    <source>
        <dbReference type="Proteomes" id="UP000254720"/>
    </source>
</evidence>
<dbReference type="Proteomes" id="UP000254720">
    <property type="component" value="Unassembled WGS sequence"/>
</dbReference>
<feature type="domain" description="CP-type G" evidence="5">
    <location>
        <begin position="79"/>
        <end position="238"/>
    </location>
</feature>
<dbReference type="HAMAP" id="MF_01820">
    <property type="entry name" value="GTPase_RsgA"/>
    <property type="match status" value="1"/>
</dbReference>
<feature type="binding site" evidence="3">
    <location>
        <begin position="127"/>
        <end position="130"/>
    </location>
    <ligand>
        <name>GTP</name>
        <dbReference type="ChEBI" id="CHEBI:37565"/>
    </ligand>
</feature>
<dbReference type="RefSeq" id="WP_114835226.1">
    <property type="nucleotide sequence ID" value="NZ_LR699114.1"/>
</dbReference>
<dbReference type="PANTHER" id="PTHR32120">
    <property type="entry name" value="SMALL RIBOSOMAL SUBUNIT BIOGENESIS GTPASE RSGA"/>
    <property type="match status" value="1"/>
</dbReference>
<keyword evidence="7" id="KW-1185">Reference proteome</keyword>
<sequence>MQKQSNHNPATSERGLVISYFGNSVAVEAEDGQVFQCHLRRNQELPVVGDYVHWEKEGDTTGIVTGITPRRSLLARGDNRGKMKPIAANIDAIVIVMAPPPIFSEYLIDRYLVAAELLKIQPILVLNKVDLLDEAAKPAAFARLMAYQDISYPIVLSSIYIKEGLVDLSRQLKEKTAVLVGPSGVGKSSIIAALGNGEAIRIGEVSSKGAGKHTTTATRLYHLPQGGSLIDSPGVREFNLWPVSRQEVLSSFKEFQSFLGGCKFRDCQHLVEPGCAVQAAVASGKISPQRFASYQALMKEAASYKNY</sequence>
<dbReference type="GO" id="GO:0019843">
    <property type="term" value="F:rRNA binding"/>
    <property type="evidence" value="ECO:0007669"/>
    <property type="project" value="UniProtKB-KW"/>
</dbReference>
<dbReference type="GO" id="GO:0005737">
    <property type="term" value="C:cytoplasm"/>
    <property type="evidence" value="ECO:0007669"/>
    <property type="project" value="UniProtKB-SubCell"/>
</dbReference>
<gene>
    <name evidence="3" type="primary">rsgA</name>
    <name evidence="6" type="ORF">C8D86_12712</name>
</gene>
<dbReference type="InterPro" id="IPR027417">
    <property type="entry name" value="P-loop_NTPase"/>
</dbReference>
<evidence type="ECO:0000259" key="4">
    <source>
        <dbReference type="PROSITE" id="PS50936"/>
    </source>
</evidence>
<protein>
    <recommendedName>
        <fullName evidence="3">Small ribosomal subunit biogenesis GTPase RsgA</fullName>
        <ecNumber evidence="3">3.6.1.-</ecNumber>
    </recommendedName>
</protein>
<keyword evidence="3" id="KW-0479">Metal-binding</keyword>
<comment type="cofactor">
    <cofactor evidence="3">
        <name>Zn(2+)</name>
        <dbReference type="ChEBI" id="CHEBI:29105"/>
    </cofactor>
    <text evidence="3">Binds 1 zinc ion per subunit.</text>
</comment>
<dbReference type="PROSITE" id="PS51721">
    <property type="entry name" value="G_CP"/>
    <property type="match status" value="1"/>
</dbReference>
<reference evidence="6 7" key="1">
    <citation type="submission" date="2018-07" db="EMBL/GenBank/DDBJ databases">
        <title>Genomic Encyclopedia of Type Strains, Phase IV (KMG-IV): sequencing the most valuable type-strain genomes for metagenomic binning, comparative biology and taxonomic classification.</title>
        <authorList>
            <person name="Goeker M."/>
        </authorList>
    </citation>
    <scope>NUCLEOTIDE SEQUENCE [LARGE SCALE GENOMIC DNA]</scope>
    <source>
        <strain evidence="6 7">DSM 16500</strain>
    </source>
</reference>
<keyword evidence="3" id="KW-0699">rRNA-binding</keyword>
<proteinExistence type="inferred from homology"/>
<dbReference type="InterPro" id="IPR012340">
    <property type="entry name" value="NA-bd_OB-fold"/>
</dbReference>
<evidence type="ECO:0000256" key="1">
    <source>
        <dbReference type="ARBA" id="ARBA00022741"/>
    </source>
</evidence>
<dbReference type="OrthoDB" id="9809485at2"/>
<comment type="subunit">
    <text evidence="3">Monomer. Associates with 30S ribosomal subunit, binds 16S rRNA.</text>
</comment>
<name>A0A370G5W9_9COXI</name>
<comment type="caution">
    <text evidence="6">The sequence shown here is derived from an EMBL/GenBank/DDBJ whole genome shotgun (WGS) entry which is preliminary data.</text>
</comment>
<accession>A0A370G5W9</accession>
<dbReference type="GO" id="GO:0005525">
    <property type="term" value="F:GTP binding"/>
    <property type="evidence" value="ECO:0007669"/>
    <property type="project" value="UniProtKB-UniRule"/>
</dbReference>
<comment type="similarity">
    <text evidence="3">Belongs to the TRAFAC class YlqF/YawG GTPase family. RsgA subfamily.</text>
</comment>
<feature type="binding site" evidence="3">
    <location>
        <position position="269"/>
    </location>
    <ligand>
        <name>Zn(2+)</name>
        <dbReference type="ChEBI" id="CHEBI:29105"/>
    </ligand>
</feature>
<dbReference type="PROSITE" id="PS50936">
    <property type="entry name" value="ENGC_GTPASE"/>
    <property type="match status" value="1"/>
</dbReference>
<dbReference type="InterPro" id="IPR030378">
    <property type="entry name" value="G_CP_dom"/>
</dbReference>
<keyword evidence="3" id="KW-0694">RNA-binding</keyword>
<comment type="function">
    <text evidence="3">One of several proteins that assist in the late maturation steps of the functional core of the 30S ribosomal subunit. Helps release RbfA from mature subunits. May play a role in the assembly of ribosomal proteins into the subunit. Circularly permuted GTPase that catalyzes slow GTP hydrolysis, GTPase activity is stimulated by the 30S ribosomal subunit.</text>
</comment>
<evidence type="ECO:0000256" key="3">
    <source>
        <dbReference type="HAMAP-Rule" id="MF_01820"/>
    </source>
</evidence>
<dbReference type="CDD" id="cd01854">
    <property type="entry name" value="YjeQ_EngC"/>
    <property type="match status" value="1"/>
</dbReference>
<evidence type="ECO:0000259" key="5">
    <source>
        <dbReference type="PROSITE" id="PS51721"/>
    </source>
</evidence>
<dbReference type="EMBL" id="QQAX01000027">
    <property type="protein sequence ID" value="RDI39207.1"/>
    <property type="molecule type" value="Genomic_DNA"/>
</dbReference>
<dbReference type="InterPro" id="IPR004881">
    <property type="entry name" value="Ribosome_biogen_GTPase_RsgA"/>
</dbReference>
<evidence type="ECO:0000256" key="2">
    <source>
        <dbReference type="ARBA" id="ARBA00023134"/>
    </source>
</evidence>
<dbReference type="PANTHER" id="PTHR32120:SF11">
    <property type="entry name" value="SMALL RIBOSOMAL SUBUNIT BIOGENESIS GTPASE RSGA 1, MITOCHONDRIAL-RELATED"/>
    <property type="match status" value="1"/>
</dbReference>
<feature type="binding site" evidence="3">
    <location>
        <begin position="181"/>
        <end position="189"/>
    </location>
    <ligand>
        <name>GTP</name>
        <dbReference type="ChEBI" id="CHEBI:37565"/>
    </ligand>
</feature>